<dbReference type="Gene3D" id="2.30.30.240">
    <property type="entry name" value="PRC-barrel domain"/>
    <property type="match status" value="1"/>
</dbReference>
<protein>
    <submittedName>
        <fullName evidence="2">16S rRNA processing protein RimM</fullName>
    </submittedName>
</protein>
<dbReference type="Pfam" id="PF24986">
    <property type="entry name" value="PRC_RimM"/>
    <property type="match status" value="1"/>
</dbReference>
<gene>
    <name evidence="2" type="ORF">LEA_10125</name>
</gene>
<evidence type="ECO:0000259" key="1">
    <source>
        <dbReference type="Pfam" id="PF24986"/>
    </source>
</evidence>
<feature type="non-terminal residue" evidence="2">
    <location>
        <position position="1"/>
    </location>
</feature>
<dbReference type="InterPro" id="IPR011033">
    <property type="entry name" value="PRC_barrel-like_sf"/>
</dbReference>
<dbReference type="InterPro" id="IPR056792">
    <property type="entry name" value="PRC_RimM"/>
</dbReference>
<organism evidence="2">
    <name type="scientific">human gut metagenome</name>
    <dbReference type="NCBI Taxonomy" id="408170"/>
    <lineage>
        <taxon>unclassified sequences</taxon>
        <taxon>metagenomes</taxon>
        <taxon>organismal metagenomes</taxon>
    </lineage>
</organism>
<feature type="domain" description="Ribosome maturation factor RimM PRC barrel" evidence="1">
    <location>
        <begin position="2"/>
        <end position="58"/>
    </location>
</feature>
<proteinExistence type="predicted"/>
<evidence type="ECO:0000313" key="2">
    <source>
        <dbReference type="EMBL" id="EKC65819.1"/>
    </source>
</evidence>
<dbReference type="EMBL" id="AJWY01006804">
    <property type="protein sequence ID" value="EKC65819.1"/>
    <property type="molecule type" value="Genomic_DNA"/>
</dbReference>
<dbReference type="SUPFAM" id="SSF50346">
    <property type="entry name" value="PRC-barrel domain"/>
    <property type="match status" value="1"/>
</dbReference>
<dbReference type="AlphaFoldDB" id="K1TEH0"/>
<reference evidence="2" key="1">
    <citation type="journal article" date="2013" name="Environ. Microbiol.">
        <title>Microbiota from the distal guts of lean and obese adolescents exhibit partial functional redundancy besides clear differences in community structure.</title>
        <authorList>
            <person name="Ferrer M."/>
            <person name="Ruiz A."/>
            <person name="Lanza F."/>
            <person name="Haange S.B."/>
            <person name="Oberbach A."/>
            <person name="Till H."/>
            <person name="Bargiela R."/>
            <person name="Campoy C."/>
            <person name="Segura M.T."/>
            <person name="Richter M."/>
            <person name="von Bergen M."/>
            <person name="Seifert J."/>
            <person name="Suarez A."/>
        </authorList>
    </citation>
    <scope>NUCLEOTIDE SEQUENCE</scope>
</reference>
<sequence>DNTDVLYGTVTDVMKGVANDAWTVKDKNGKETLVPVIPSVVVKLDVENKKVYLRPLKGLFSDECAIREDGE</sequence>
<comment type="caution">
    <text evidence="2">The sequence shown here is derived from an EMBL/GenBank/DDBJ whole genome shotgun (WGS) entry which is preliminary data.</text>
</comment>
<accession>K1TEH0</accession>
<name>K1TEH0_9ZZZZ</name>